<reference evidence="4" key="3">
    <citation type="submission" date="2015-04" db="UniProtKB">
        <authorList>
            <consortium name="EnsemblPlants"/>
        </authorList>
    </citation>
    <scope>IDENTIFICATION</scope>
    <source>
        <strain evidence="4">cv. Jemalong A17</strain>
    </source>
</reference>
<evidence type="ECO:0000313" key="3">
    <source>
        <dbReference type="EMBL" id="RHN64275.1"/>
    </source>
</evidence>
<dbReference type="EMBL" id="CM001220">
    <property type="protein sequence ID" value="AES91872.1"/>
    <property type="molecule type" value="Genomic_DNA"/>
</dbReference>
<dbReference type="PANTHER" id="PTHR34962:SF3">
    <property type="entry name" value="ABC SUBFAMILY C PROTEIN"/>
    <property type="match status" value="1"/>
</dbReference>
<dbReference type="eggNOG" id="ENOG502QU1E">
    <property type="taxonomic scope" value="Eukaryota"/>
</dbReference>
<evidence type="ECO:0000313" key="4">
    <source>
        <dbReference type="EnsemblPlants" id="AES91872"/>
    </source>
</evidence>
<evidence type="ECO:0000313" key="5">
    <source>
        <dbReference type="Proteomes" id="UP000002051"/>
    </source>
</evidence>
<feature type="compositionally biased region" description="Basic and acidic residues" evidence="1">
    <location>
        <begin position="331"/>
        <end position="343"/>
    </location>
</feature>
<reference evidence="6" key="4">
    <citation type="journal article" date="2018" name="Nat. Plants">
        <title>Whole-genome landscape of Medicago truncatula symbiotic genes.</title>
        <authorList>
            <person name="Pecrix Y."/>
            <person name="Staton S.E."/>
            <person name="Sallet E."/>
            <person name="Lelandais-Briere C."/>
            <person name="Moreau S."/>
            <person name="Carrere S."/>
            <person name="Blein T."/>
            <person name="Jardinaud M.F."/>
            <person name="Latrasse D."/>
            <person name="Zouine M."/>
            <person name="Zahm M."/>
            <person name="Kreplak J."/>
            <person name="Mayjonade B."/>
            <person name="Satge C."/>
            <person name="Perez M."/>
            <person name="Cauet S."/>
            <person name="Marande W."/>
            <person name="Chantry-Darmon C."/>
            <person name="Lopez-Roques C."/>
            <person name="Bouchez O."/>
            <person name="Berard A."/>
            <person name="Debelle F."/>
            <person name="Munos S."/>
            <person name="Bendahmane A."/>
            <person name="Berges H."/>
            <person name="Niebel A."/>
            <person name="Buitink J."/>
            <person name="Frugier F."/>
            <person name="Benhamed M."/>
            <person name="Crespi M."/>
            <person name="Gouzy J."/>
            <person name="Gamas P."/>
        </authorList>
    </citation>
    <scope>NUCLEOTIDE SEQUENCE [LARGE SCALE GENOMIC DNA]</scope>
    <source>
        <strain evidence="6">cv. Jemalong A17</strain>
    </source>
</reference>
<proteinExistence type="predicted"/>
<dbReference type="PaxDb" id="3880-AES91872"/>
<keyword evidence="5" id="KW-1185">Reference proteome</keyword>
<dbReference type="EnsemblPlants" id="AES91872">
    <property type="protein sequence ID" value="AES91872"/>
    <property type="gene ID" value="MTR_4g119920"/>
</dbReference>
<dbReference type="OrthoDB" id="1894577at2759"/>
<dbReference type="PANTHER" id="PTHR34962">
    <property type="entry name" value="EMBRYO DEFECTIVE 1703-RELATED"/>
    <property type="match status" value="1"/>
</dbReference>
<gene>
    <name evidence="4" type="primary">11411672</name>
    <name evidence="2" type="ordered locus">MTR_4g119920</name>
    <name evidence="3" type="ORF">MtrunA17_Chr4g0067371</name>
</gene>
<dbReference type="Gramene" id="rna27077">
    <property type="protein sequence ID" value="RHN64275.1"/>
    <property type="gene ID" value="gene27077"/>
</dbReference>
<sequence length="564" mass="62796">MAIAHCFFSFHAPFTTRRNIIVSSKTGQRKNYLRPKILKTLTKPSLSISPTLLQPPTPQQFLSPPQELELGSDVPADEMHGEDIAGAVGETGEFEELRVSVYTAKDNGVFGNVSAKEIFKYGGIYLIGAFVFQTVCYLWNSRNEHSNGDLEVGEREKRNILFDGNGKTVEDQVLEKRIEEIKLMAREARRIELLEKQGKGEEEENGDPEIDGIEKEIGERLLKLKNRIKSNKDSSAALRLNGRGNSDEDGDMSVNQGIEELVFKKKSKFKSPSTKATRTPKGFPGTQDRRVSSVKPQDYGSQVTDRAGILDGDKQVNQQDVTDKNASGVPLEERGKTVDDKSGEIQNEGKNLEEMIEAPNTKTKDGVTPKSINNGAFPETSIGMSSPEVRELRTQNTQGFEKDNVDSINGSSGHGLAKKNSAANKAKVKQEKSKTDIWWLNLRYVLVILMQRGSNGEGHKGLYSLNFTSKEREQNDDSYTVAFEDPADANNFCFLLESYFEDLGDNFSANAVPMSIQELNEEIIFHGEKVVVVKKRQLQLYAGQLLTDVEMALCSIIEQDQNVP</sequence>
<name>G7JLH7_MEDTR</name>
<accession>G7JLH7</accession>
<reference evidence="3" key="5">
    <citation type="journal article" date="2018" name="Nat. Plants">
        <title>Whole-genome landscape of Medicago truncatula symbiotic genes.</title>
        <authorList>
            <person name="Pecrix Y."/>
            <person name="Gamas P."/>
            <person name="Carrere S."/>
        </authorList>
    </citation>
    <scope>NUCLEOTIDE SEQUENCE</scope>
    <source>
        <tissue evidence="3">Leaves</tissue>
    </source>
</reference>
<dbReference type="Proteomes" id="UP000265566">
    <property type="component" value="Chromosome 4"/>
</dbReference>
<dbReference type="KEGG" id="mtr:11411672"/>
<reference evidence="2 5" key="2">
    <citation type="journal article" date="2014" name="BMC Genomics">
        <title>An improved genome release (version Mt4.0) for the model legume Medicago truncatula.</title>
        <authorList>
            <person name="Tang H."/>
            <person name="Krishnakumar V."/>
            <person name="Bidwell S."/>
            <person name="Rosen B."/>
            <person name="Chan A."/>
            <person name="Zhou S."/>
            <person name="Gentzbittel L."/>
            <person name="Childs K.L."/>
            <person name="Yandell M."/>
            <person name="Gundlach H."/>
            <person name="Mayer K.F."/>
            <person name="Schwartz D.C."/>
            <person name="Town C.D."/>
        </authorList>
    </citation>
    <scope>GENOME REANNOTATION</scope>
    <source>
        <strain evidence="4 5">cv. Jemalong A17</strain>
    </source>
</reference>
<dbReference type="HOGENOM" id="CLU_025019_1_0_1"/>
<feature type="region of interest" description="Disordered" evidence="1">
    <location>
        <begin position="268"/>
        <end position="344"/>
    </location>
</feature>
<dbReference type="Proteomes" id="UP000002051">
    <property type="component" value="Chromosome 4"/>
</dbReference>
<dbReference type="STRING" id="3880.G7JLH7"/>
<dbReference type="AlphaFoldDB" id="G7JLH7"/>
<evidence type="ECO:0000313" key="6">
    <source>
        <dbReference type="Proteomes" id="UP000265566"/>
    </source>
</evidence>
<dbReference type="EMBL" id="PSQE01000004">
    <property type="protein sequence ID" value="RHN64275.1"/>
    <property type="molecule type" value="Genomic_DNA"/>
</dbReference>
<protein>
    <submittedName>
        <fullName evidence="2 4">Uncharacterized protein</fullName>
    </submittedName>
</protein>
<dbReference type="OMA" id="EIQHMAR"/>
<evidence type="ECO:0000313" key="2">
    <source>
        <dbReference type="EMBL" id="AES91872.1"/>
    </source>
</evidence>
<evidence type="ECO:0000256" key="1">
    <source>
        <dbReference type="SAM" id="MobiDB-lite"/>
    </source>
</evidence>
<reference evidence="2 5" key="1">
    <citation type="journal article" date="2011" name="Nature">
        <title>The Medicago genome provides insight into the evolution of rhizobial symbioses.</title>
        <authorList>
            <person name="Young N.D."/>
            <person name="Debelle F."/>
            <person name="Oldroyd G.E."/>
            <person name="Geurts R."/>
            <person name="Cannon S.B."/>
            <person name="Udvardi M.K."/>
            <person name="Benedito V.A."/>
            <person name="Mayer K.F."/>
            <person name="Gouzy J."/>
            <person name="Schoof H."/>
            <person name="Van de Peer Y."/>
            <person name="Proost S."/>
            <person name="Cook D.R."/>
            <person name="Meyers B.C."/>
            <person name="Spannagl M."/>
            <person name="Cheung F."/>
            <person name="De Mita S."/>
            <person name="Krishnakumar V."/>
            <person name="Gundlach H."/>
            <person name="Zhou S."/>
            <person name="Mudge J."/>
            <person name="Bharti A.K."/>
            <person name="Murray J.D."/>
            <person name="Naoumkina M.A."/>
            <person name="Rosen B."/>
            <person name="Silverstein K.A."/>
            <person name="Tang H."/>
            <person name="Rombauts S."/>
            <person name="Zhao P.X."/>
            <person name="Zhou P."/>
            <person name="Barbe V."/>
            <person name="Bardou P."/>
            <person name="Bechner M."/>
            <person name="Bellec A."/>
            <person name="Berger A."/>
            <person name="Berges H."/>
            <person name="Bidwell S."/>
            <person name="Bisseling T."/>
            <person name="Choisne N."/>
            <person name="Couloux A."/>
            <person name="Denny R."/>
            <person name="Deshpande S."/>
            <person name="Dai X."/>
            <person name="Doyle J.J."/>
            <person name="Dudez A.M."/>
            <person name="Farmer A.D."/>
            <person name="Fouteau S."/>
            <person name="Franken C."/>
            <person name="Gibelin C."/>
            <person name="Gish J."/>
            <person name="Goldstein S."/>
            <person name="Gonzalez A.J."/>
            <person name="Green P.J."/>
            <person name="Hallab A."/>
            <person name="Hartog M."/>
            <person name="Hua A."/>
            <person name="Humphray S.J."/>
            <person name="Jeong D.H."/>
            <person name="Jing Y."/>
            <person name="Jocker A."/>
            <person name="Kenton S.M."/>
            <person name="Kim D.J."/>
            <person name="Klee K."/>
            <person name="Lai H."/>
            <person name="Lang C."/>
            <person name="Lin S."/>
            <person name="Macmil S.L."/>
            <person name="Magdelenat G."/>
            <person name="Matthews L."/>
            <person name="McCorrison J."/>
            <person name="Monaghan E.L."/>
            <person name="Mun J.H."/>
            <person name="Najar F.Z."/>
            <person name="Nicholson C."/>
            <person name="Noirot C."/>
            <person name="O'Bleness M."/>
            <person name="Paule C.R."/>
            <person name="Poulain J."/>
            <person name="Prion F."/>
            <person name="Qin B."/>
            <person name="Qu C."/>
            <person name="Retzel E.F."/>
            <person name="Riddle C."/>
            <person name="Sallet E."/>
            <person name="Samain S."/>
            <person name="Samson N."/>
            <person name="Sanders I."/>
            <person name="Saurat O."/>
            <person name="Scarpelli C."/>
            <person name="Schiex T."/>
            <person name="Segurens B."/>
            <person name="Severin A.J."/>
            <person name="Sherrier D.J."/>
            <person name="Shi R."/>
            <person name="Sims S."/>
            <person name="Singer S.R."/>
            <person name="Sinharoy S."/>
            <person name="Sterck L."/>
            <person name="Viollet A."/>
            <person name="Wang B.B."/>
            <person name="Wang K."/>
            <person name="Wang M."/>
            <person name="Wang X."/>
            <person name="Warfsmann J."/>
            <person name="Weissenbach J."/>
            <person name="White D.D."/>
            <person name="White J.D."/>
            <person name="Wiley G.B."/>
            <person name="Wincker P."/>
            <person name="Xing Y."/>
            <person name="Yang L."/>
            <person name="Yao Z."/>
            <person name="Ying F."/>
            <person name="Zhai J."/>
            <person name="Zhou L."/>
            <person name="Zuber A."/>
            <person name="Denarie J."/>
            <person name="Dixon R.A."/>
            <person name="May G.D."/>
            <person name="Schwartz D.C."/>
            <person name="Rogers J."/>
            <person name="Quetier F."/>
            <person name="Town C.D."/>
            <person name="Roe B.A."/>
        </authorList>
    </citation>
    <scope>NUCLEOTIDE SEQUENCE [LARGE SCALE GENOMIC DNA]</scope>
    <source>
        <strain evidence="2">A17</strain>
        <strain evidence="4 5">cv. Jemalong A17</strain>
    </source>
</reference>
<organism evidence="2 5">
    <name type="scientific">Medicago truncatula</name>
    <name type="common">Barrel medic</name>
    <name type="synonym">Medicago tribuloides</name>
    <dbReference type="NCBI Taxonomy" id="3880"/>
    <lineage>
        <taxon>Eukaryota</taxon>
        <taxon>Viridiplantae</taxon>
        <taxon>Streptophyta</taxon>
        <taxon>Embryophyta</taxon>
        <taxon>Tracheophyta</taxon>
        <taxon>Spermatophyta</taxon>
        <taxon>Magnoliopsida</taxon>
        <taxon>eudicotyledons</taxon>
        <taxon>Gunneridae</taxon>
        <taxon>Pentapetalae</taxon>
        <taxon>rosids</taxon>
        <taxon>fabids</taxon>
        <taxon>Fabales</taxon>
        <taxon>Fabaceae</taxon>
        <taxon>Papilionoideae</taxon>
        <taxon>50 kb inversion clade</taxon>
        <taxon>NPAAA clade</taxon>
        <taxon>Hologalegina</taxon>
        <taxon>IRL clade</taxon>
        <taxon>Trifolieae</taxon>
        <taxon>Medicago</taxon>
    </lineage>
</organism>